<protein>
    <submittedName>
        <fullName evidence="1">Uncharacterized protein</fullName>
    </submittedName>
</protein>
<sequence>MKLAIWLQIPVDDEIFDSARHAVEAEQVRYYGAVDIEGLADECATAERAAVDAAREFYFLELINRQYAALEVCMAKAMPPRT</sequence>
<keyword evidence="2" id="KW-1185">Reference proteome</keyword>
<dbReference type="EMBL" id="JAPESX010002761">
    <property type="protein sequence ID" value="KAJ8106654.1"/>
    <property type="molecule type" value="Genomic_DNA"/>
</dbReference>
<evidence type="ECO:0000313" key="2">
    <source>
        <dbReference type="Proteomes" id="UP001153334"/>
    </source>
</evidence>
<gene>
    <name evidence="1" type="ORF">ONZ43_g6991</name>
</gene>
<organism evidence="1 2">
    <name type="scientific">Nemania bipapillata</name>
    <dbReference type="NCBI Taxonomy" id="110536"/>
    <lineage>
        <taxon>Eukaryota</taxon>
        <taxon>Fungi</taxon>
        <taxon>Dikarya</taxon>
        <taxon>Ascomycota</taxon>
        <taxon>Pezizomycotina</taxon>
        <taxon>Sordariomycetes</taxon>
        <taxon>Xylariomycetidae</taxon>
        <taxon>Xylariales</taxon>
        <taxon>Xylariaceae</taxon>
        <taxon>Nemania</taxon>
    </lineage>
</organism>
<name>A0ACC2HUA0_9PEZI</name>
<proteinExistence type="predicted"/>
<dbReference type="Proteomes" id="UP001153334">
    <property type="component" value="Unassembled WGS sequence"/>
</dbReference>
<evidence type="ECO:0000313" key="1">
    <source>
        <dbReference type="EMBL" id="KAJ8106654.1"/>
    </source>
</evidence>
<accession>A0ACC2HUA0</accession>
<comment type="caution">
    <text evidence="1">The sequence shown here is derived from an EMBL/GenBank/DDBJ whole genome shotgun (WGS) entry which is preliminary data.</text>
</comment>
<reference evidence="1" key="1">
    <citation type="submission" date="2022-11" db="EMBL/GenBank/DDBJ databases">
        <title>Genome Sequence of Nemania bipapillata.</title>
        <authorList>
            <person name="Buettner E."/>
        </authorList>
    </citation>
    <scope>NUCLEOTIDE SEQUENCE</scope>
    <source>
        <strain evidence="1">CP14</strain>
    </source>
</reference>